<name>A0A0F9D7L0_9ZZZZ</name>
<proteinExistence type="predicted"/>
<evidence type="ECO:0000313" key="1">
    <source>
        <dbReference type="EMBL" id="KKL08088.1"/>
    </source>
</evidence>
<comment type="caution">
    <text evidence="1">The sequence shown here is derived from an EMBL/GenBank/DDBJ whole genome shotgun (WGS) entry which is preliminary data.</text>
</comment>
<dbReference type="AlphaFoldDB" id="A0A0F9D7L0"/>
<gene>
    <name evidence="1" type="ORF">LCGC14_2579380</name>
</gene>
<sequence>MDEKKKRKCQHWDECGVRFDGPDRSETRPVECRTGRFETEVPRTFACRADDAELESEGE</sequence>
<dbReference type="EMBL" id="LAZR01043021">
    <property type="protein sequence ID" value="KKL08088.1"/>
    <property type="molecule type" value="Genomic_DNA"/>
</dbReference>
<accession>A0A0F9D7L0</accession>
<reference evidence="1" key="1">
    <citation type="journal article" date="2015" name="Nature">
        <title>Complex archaea that bridge the gap between prokaryotes and eukaryotes.</title>
        <authorList>
            <person name="Spang A."/>
            <person name="Saw J.H."/>
            <person name="Jorgensen S.L."/>
            <person name="Zaremba-Niedzwiedzka K."/>
            <person name="Martijn J."/>
            <person name="Lind A.E."/>
            <person name="van Eijk R."/>
            <person name="Schleper C."/>
            <person name="Guy L."/>
            <person name="Ettema T.J."/>
        </authorList>
    </citation>
    <scope>NUCLEOTIDE SEQUENCE</scope>
</reference>
<protein>
    <submittedName>
        <fullName evidence="1">Uncharacterized protein</fullName>
    </submittedName>
</protein>
<organism evidence="1">
    <name type="scientific">marine sediment metagenome</name>
    <dbReference type="NCBI Taxonomy" id="412755"/>
    <lineage>
        <taxon>unclassified sequences</taxon>
        <taxon>metagenomes</taxon>
        <taxon>ecological metagenomes</taxon>
    </lineage>
</organism>